<feature type="transmembrane region" description="Helical" evidence="7">
    <location>
        <begin position="118"/>
        <end position="139"/>
    </location>
</feature>
<evidence type="ECO:0000256" key="7">
    <source>
        <dbReference type="SAM" id="Phobius"/>
    </source>
</evidence>
<evidence type="ECO:0000259" key="8">
    <source>
        <dbReference type="PROSITE" id="PS50850"/>
    </source>
</evidence>
<evidence type="ECO:0000256" key="1">
    <source>
        <dbReference type="ARBA" id="ARBA00004141"/>
    </source>
</evidence>
<feature type="compositionally biased region" description="Polar residues" evidence="6">
    <location>
        <begin position="207"/>
        <end position="227"/>
    </location>
</feature>
<dbReference type="GO" id="GO:0016020">
    <property type="term" value="C:membrane"/>
    <property type="evidence" value="ECO:0007669"/>
    <property type="project" value="UniProtKB-SubCell"/>
</dbReference>
<accession>A0A8H3FZ35</accession>
<feature type="transmembrane region" description="Helical" evidence="7">
    <location>
        <begin position="151"/>
        <end position="174"/>
    </location>
</feature>
<evidence type="ECO:0000313" key="10">
    <source>
        <dbReference type="Proteomes" id="UP000664203"/>
    </source>
</evidence>
<dbReference type="PANTHER" id="PTHR23506">
    <property type="entry name" value="GH10249P"/>
    <property type="match status" value="1"/>
</dbReference>
<dbReference type="OrthoDB" id="5086884at2759"/>
<gene>
    <name evidence="9" type="ORF">ALECFALPRED_005553</name>
</gene>
<feature type="transmembrane region" description="Helical" evidence="7">
    <location>
        <begin position="334"/>
        <end position="353"/>
    </location>
</feature>
<feature type="domain" description="Major facilitator superfamily (MFS) profile" evidence="8">
    <location>
        <begin position="21"/>
        <end position="468"/>
    </location>
</feature>
<protein>
    <recommendedName>
        <fullName evidence="8">Major facilitator superfamily (MFS) profile domain-containing protein</fullName>
    </recommendedName>
</protein>
<feature type="transmembrane region" description="Helical" evidence="7">
    <location>
        <begin position="94"/>
        <end position="111"/>
    </location>
</feature>
<dbReference type="Pfam" id="PF07690">
    <property type="entry name" value="MFS_1"/>
    <property type="match status" value="1"/>
</dbReference>
<feature type="transmembrane region" description="Helical" evidence="7">
    <location>
        <begin position="20"/>
        <end position="48"/>
    </location>
</feature>
<evidence type="ECO:0000256" key="6">
    <source>
        <dbReference type="SAM" id="MobiDB-lite"/>
    </source>
</evidence>
<dbReference type="InterPro" id="IPR011701">
    <property type="entry name" value="MFS"/>
</dbReference>
<dbReference type="CDD" id="cd17325">
    <property type="entry name" value="MFS_MdtG_SLC18_like"/>
    <property type="match status" value="1"/>
</dbReference>
<feature type="region of interest" description="Disordered" evidence="6">
    <location>
        <begin position="207"/>
        <end position="262"/>
    </location>
</feature>
<dbReference type="InterPro" id="IPR020846">
    <property type="entry name" value="MFS_dom"/>
</dbReference>
<dbReference type="InterPro" id="IPR050930">
    <property type="entry name" value="MFS_Vesicular_Transporter"/>
</dbReference>
<evidence type="ECO:0000256" key="3">
    <source>
        <dbReference type="ARBA" id="ARBA00022692"/>
    </source>
</evidence>
<feature type="transmembrane region" description="Helical" evidence="7">
    <location>
        <begin position="365"/>
        <end position="387"/>
    </location>
</feature>
<keyword evidence="2" id="KW-0813">Transport</keyword>
<dbReference type="EMBL" id="CAJPDR010000351">
    <property type="protein sequence ID" value="CAF9933301.1"/>
    <property type="molecule type" value="Genomic_DNA"/>
</dbReference>
<feature type="compositionally biased region" description="Low complexity" evidence="6">
    <location>
        <begin position="231"/>
        <end position="245"/>
    </location>
</feature>
<dbReference type="GO" id="GO:0022857">
    <property type="term" value="F:transmembrane transporter activity"/>
    <property type="evidence" value="ECO:0007669"/>
    <property type="project" value="InterPro"/>
</dbReference>
<comment type="subcellular location">
    <subcellularLocation>
        <location evidence="1">Membrane</location>
        <topology evidence="1">Multi-pass membrane protein</topology>
    </subcellularLocation>
</comment>
<dbReference type="Proteomes" id="UP000664203">
    <property type="component" value="Unassembled WGS sequence"/>
</dbReference>
<organism evidence="9 10">
    <name type="scientific">Alectoria fallacina</name>
    <dbReference type="NCBI Taxonomy" id="1903189"/>
    <lineage>
        <taxon>Eukaryota</taxon>
        <taxon>Fungi</taxon>
        <taxon>Dikarya</taxon>
        <taxon>Ascomycota</taxon>
        <taxon>Pezizomycotina</taxon>
        <taxon>Lecanoromycetes</taxon>
        <taxon>OSLEUM clade</taxon>
        <taxon>Lecanoromycetidae</taxon>
        <taxon>Lecanorales</taxon>
        <taxon>Lecanorineae</taxon>
        <taxon>Parmeliaceae</taxon>
        <taxon>Alectoria</taxon>
    </lineage>
</organism>
<feature type="transmembrane region" description="Helical" evidence="7">
    <location>
        <begin position="445"/>
        <end position="464"/>
    </location>
</feature>
<dbReference type="PROSITE" id="PS50850">
    <property type="entry name" value="MFS"/>
    <property type="match status" value="1"/>
</dbReference>
<feature type="transmembrane region" description="Helical" evidence="7">
    <location>
        <begin position="410"/>
        <end position="433"/>
    </location>
</feature>
<evidence type="ECO:0000313" key="9">
    <source>
        <dbReference type="EMBL" id="CAF9933301.1"/>
    </source>
</evidence>
<evidence type="ECO:0000256" key="4">
    <source>
        <dbReference type="ARBA" id="ARBA00022989"/>
    </source>
</evidence>
<feature type="transmembrane region" description="Helical" evidence="7">
    <location>
        <begin position="60"/>
        <end position="82"/>
    </location>
</feature>
<comment type="caution">
    <text evidence="9">The sequence shown here is derived from an EMBL/GenBank/DDBJ whole genome shotgun (WGS) entry which is preliminary data.</text>
</comment>
<evidence type="ECO:0000256" key="5">
    <source>
        <dbReference type="ARBA" id="ARBA00023136"/>
    </source>
</evidence>
<dbReference type="InterPro" id="IPR036259">
    <property type="entry name" value="MFS_trans_sf"/>
</dbReference>
<dbReference type="PRINTS" id="PR01036">
    <property type="entry name" value="TCRTETB"/>
</dbReference>
<keyword evidence="10" id="KW-1185">Reference proteome</keyword>
<sequence>MDRAKDSQPFLMKIRSSKLFILTVVNLAVFTDAYLYALIIPVLPFALVKRVQLHEDDVQLWIGILLAAYGAGLLVGSLIAGWFADRGDSRQGPYLWGLIASAASTVAFSLGQSKSLLFVGRLVQGASSAIVYTVGLAILADTVGQAGVGPAMGFIGMSIALGVLVGPVVGGVLYHSYNYHAVFISAYALVALDFLLRIIMLPSPKKTSTNATYGTFSNDQATTQTPPDQIPRPTSRSPRPLPVSSTDPLLPSNPKQASPSHRHPMLTLLATPRMLAAILADFMQSVVLTGLETILPLRIKLLFAYNSQQVALVFLVLTIPSFAAPLVGLLSDRIGAKIVVSLGFVALAPLLALLRLVDHNDQGQVALLCVLLLLIGGALDLMVTPAFTEAMYVVDDWEEAEPGVFGGKGAYAQAFSLMAIAYAAGSLVGPFVGGLLAERIGWSSLTLYSGLLCGVCALPCLYATGGRRVPIRLAGGQGSES</sequence>
<proteinExistence type="predicted"/>
<feature type="transmembrane region" description="Helical" evidence="7">
    <location>
        <begin position="274"/>
        <end position="297"/>
    </location>
</feature>
<dbReference type="SUPFAM" id="SSF103473">
    <property type="entry name" value="MFS general substrate transporter"/>
    <property type="match status" value="1"/>
</dbReference>
<keyword evidence="5 7" id="KW-0472">Membrane</keyword>
<keyword evidence="4 7" id="KW-1133">Transmembrane helix</keyword>
<keyword evidence="3 7" id="KW-0812">Transmembrane</keyword>
<feature type="transmembrane region" description="Helical" evidence="7">
    <location>
        <begin position="181"/>
        <end position="200"/>
    </location>
</feature>
<dbReference type="AlphaFoldDB" id="A0A8H3FZ35"/>
<reference evidence="9" key="1">
    <citation type="submission" date="2021-03" db="EMBL/GenBank/DDBJ databases">
        <authorList>
            <person name="Tagirdzhanova G."/>
        </authorList>
    </citation>
    <scope>NUCLEOTIDE SEQUENCE</scope>
</reference>
<name>A0A8H3FZ35_9LECA</name>
<dbReference type="PANTHER" id="PTHR23506:SF23">
    <property type="entry name" value="GH10249P"/>
    <property type="match status" value="1"/>
</dbReference>
<feature type="transmembrane region" description="Helical" evidence="7">
    <location>
        <begin position="309"/>
        <end position="328"/>
    </location>
</feature>
<dbReference type="Gene3D" id="1.20.1250.20">
    <property type="entry name" value="MFS general substrate transporter like domains"/>
    <property type="match status" value="1"/>
</dbReference>
<evidence type="ECO:0000256" key="2">
    <source>
        <dbReference type="ARBA" id="ARBA00022448"/>
    </source>
</evidence>